<name>A0A2H1VBG7_SPOFR</name>
<dbReference type="Pfam" id="PF00230">
    <property type="entry name" value="MIP"/>
    <property type="match status" value="1"/>
</dbReference>
<dbReference type="InterPro" id="IPR022357">
    <property type="entry name" value="MIP_CS"/>
</dbReference>
<sequence>MTVCGTLKHAESVTESSDGAAAWLRRWWRALVAELVATALLVWLGVAAMMPVRGPGSVMLAHPAMAFGFVVIANACAFGPASGAHMNPAVTLAAVLYGQLGASPALGYVVAQVLGAVLGFGALLGTTPAEAALAPAGCTLPAPHVSALSAALLEAALTGVLALACCGLWSAHDPARPDPAVPIKLGLVVAGLVYAGGHATGASINPARSFAPALLHGHWEYQWVYWAGPLGGAALAALAHRWVLTPRPRARADPAELPLQDKPDQP</sequence>
<feature type="transmembrane region" description="Helical" evidence="8">
    <location>
        <begin position="183"/>
        <end position="204"/>
    </location>
</feature>
<dbReference type="AlphaFoldDB" id="A0A2H1VBG7"/>
<evidence type="ECO:0000256" key="2">
    <source>
        <dbReference type="ARBA" id="ARBA00006175"/>
    </source>
</evidence>
<evidence type="ECO:0000256" key="4">
    <source>
        <dbReference type="ARBA" id="ARBA00022692"/>
    </source>
</evidence>
<keyword evidence="3 7" id="KW-0813">Transport</keyword>
<feature type="transmembrane region" description="Helical" evidence="8">
    <location>
        <begin position="105"/>
        <end position="125"/>
    </location>
</feature>
<organism evidence="9">
    <name type="scientific">Spodoptera frugiperda</name>
    <name type="common">Fall armyworm</name>
    <dbReference type="NCBI Taxonomy" id="7108"/>
    <lineage>
        <taxon>Eukaryota</taxon>
        <taxon>Metazoa</taxon>
        <taxon>Ecdysozoa</taxon>
        <taxon>Arthropoda</taxon>
        <taxon>Hexapoda</taxon>
        <taxon>Insecta</taxon>
        <taxon>Pterygota</taxon>
        <taxon>Neoptera</taxon>
        <taxon>Endopterygota</taxon>
        <taxon>Lepidoptera</taxon>
        <taxon>Glossata</taxon>
        <taxon>Ditrysia</taxon>
        <taxon>Noctuoidea</taxon>
        <taxon>Noctuidae</taxon>
        <taxon>Amphipyrinae</taxon>
        <taxon>Spodoptera</taxon>
    </lineage>
</organism>
<proteinExistence type="inferred from homology"/>
<feature type="transmembrane region" description="Helical" evidence="8">
    <location>
        <begin position="31"/>
        <end position="52"/>
    </location>
</feature>
<evidence type="ECO:0000256" key="7">
    <source>
        <dbReference type="RuleBase" id="RU000477"/>
    </source>
</evidence>
<gene>
    <name evidence="9" type="ORF">SFRICE_023270</name>
</gene>
<comment type="subcellular location">
    <subcellularLocation>
        <location evidence="1">Membrane</location>
        <topology evidence="1">Multi-pass membrane protein</topology>
    </subcellularLocation>
</comment>
<evidence type="ECO:0000256" key="5">
    <source>
        <dbReference type="ARBA" id="ARBA00022989"/>
    </source>
</evidence>
<comment type="similarity">
    <text evidence="2 7">Belongs to the MIP/aquaporin (TC 1.A.8) family.</text>
</comment>
<accession>A0A2H1VBG7</accession>
<dbReference type="GO" id="GO:0005886">
    <property type="term" value="C:plasma membrane"/>
    <property type="evidence" value="ECO:0007669"/>
    <property type="project" value="TreeGrafter"/>
</dbReference>
<dbReference type="PANTHER" id="PTHR19139:SF270">
    <property type="entry name" value="ENTOMOGLYCEROPORIN 1-RELATED"/>
    <property type="match status" value="1"/>
</dbReference>
<dbReference type="OrthoDB" id="3222at2759"/>
<dbReference type="Gene3D" id="1.20.1080.10">
    <property type="entry name" value="Glycerol uptake facilitator protein"/>
    <property type="match status" value="1"/>
</dbReference>
<dbReference type="InterPro" id="IPR023271">
    <property type="entry name" value="Aquaporin-like"/>
</dbReference>
<evidence type="ECO:0000256" key="1">
    <source>
        <dbReference type="ARBA" id="ARBA00004141"/>
    </source>
</evidence>
<evidence type="ECO:0000256" key="3">
    <source>
        <dbReference type="ARBA" id="ARBA00022448"/>
    </source>
</evidence>
<feature type="transmembrane region" description="Helical" evidence="8">
    <location>
        <begin position="64"/>
        <end position="84"/>
    </location>
</feature>
<dbReference type="PANTHER" id="PTHR19139">
    <property type="entry name" value="AQUAPORIN TRANSPORTER"/>
    <property type="match status" value="1"/>
</dbReference>
<feature type="transmembrane region" description="Helical" evidence="8">
    <location>
        <begin position="145"/>
        <end position="171"/>
    </location>
</feature>
<keyword evidence="6 8" id="KW-0472">Membrane</keyword>
<dbReference type="InterPro" id="IPR000425">
    <property type="entry name" value="MIP"/>
</dbReference>
<feature type="transmembrane region" description="Helical" evidence="8">
    <location>
        <begin position="224"/>
        <end position="244"/>
    </location>
</feature>
<protein>
    <submittedName>
        <fullName evidence="9">SFRICE_023270</fullName>
    </submittedName>
</protein>
<dbReference type="SUPFAM" id="SSF81338">
    <property type="entry name" value="Aquaporin-like"/>
    <property type="match status" value="1"/>
</dbReference>
<keyword evidence="5 8" id="KW-1133">Transmembrane helix</keyword>
<evidence type="ECO:0000256" key="8">
    <source>
        <dbReference type="SAM" id="Phobius"/>
    </source>
</evidence>
<evidence type="ECO:0000256" key="6">
    <source>
        <dbReference type="ARBA" id="ARBA00023136"/>
    </source>
</evidence>
<reference evidence="9" key="1">
    <citation type="submission" date="2016-07" db="EMBL/GenBank/DDBJ databases">
        <authorList>
            <person name="Bretaudeau A."/>
        </authorList>
    </citation>
    <scope>NUCLEOTIDE SEQUENCE</scope>
    <source>
        <strain evidence="9">Rice</strain>
        <tissue evidence="9">Whole body</tissue>
    </source>
</reference>
<dbReference type="GO" id="GO:0015267">
    <property type="term" value="F:channel activity"/>
    <property type="evidence" value="ECO:0007669"/>
    <property type="project" value="InterPro"/>
</dbReference>
<dbReference type="EMBL" id="ODYU01001418">
    <property type="protein sequence ID" value="SOQ37574.1"/>
    <property type="molecule type" value="Genomic_DNA"/>
</dbReference>
<dbReference type="PROSITE" id="PS00221">
    <property type="entry name" value="MIP"/>
    <property type="match status" value="1"/>
</dbReference>
<dbReference type="PRINTS" id="PR00783">
    <property type="entry name" value="MINTRINSICP"/>
</dbReference>
<dbReference type="InterPro" id="IPR034294">
    <property type="entry name" value="Aquaporin_transptr"/>
</dbReference>
<evidence type="ECO:0000313" key="9">
    <source>
        <dbReference type="EMBL" id="SOQ37574.1"/>
    </source>
</evidence>
<keyword evidence="4 7" id="KW-0812">Transmembrane</keyword>